<dbReference type="EMBL" id="CADCXV010001338">
    <property type="protein sequence ID" value="CAB0043615.1"/>
    <property type="molecule type" value="Genomic_DNA"/>
</dbReference>
<keyword evidence="2" id="KW-0472">Membrane</keyword>
<evidence type="ECO:0000256" key="2">
    <source>
        <dbReference type="SAM" id="Phobius"/>
    </source>
</evidence>
<keyword evidence="2" id="KW-1133">Transmembrane helix</keyword>
<keyword evidence="2" id="KW-0812">Transmembrane</keyword>
<dbReference type="AlphaFoldDB" id="A0A6H5J201"/>
<dbReference type="Proteomes" id="UP000479190">
    <property type="component" value="Unassembled WGS sequence"/>
</dbReference>
<evidence type="ECO:0000313" key="4">
    <source>
        <dbReference type="Proteomes" id="UP000479190"/>
    </source>
</evidence>
<proteinExistence type="predicted"/>
<reference evidence="3 4" key="1">
    <citation type="submission" date="2020-02" db="EMBL/GenBank/DDBJ databases">
        <authorList>
            <person name="Ferguson B K."/>
        </authorList>
    </citation>
    <scope>NUCLEOTIDE SEQUENCE [LARGE SCALE GENOMIC DNA]</scope>
</reference>
<feature type="transmembrane region" description="Helical" evidence="2">
    <location>
        <begin position="217"/>
        <end position="239"/>
    </location>
</feature>
<gene>
    <name evidence="3" type="ORF">TBRA_LOCUS15203</name>
</gene>
<organism evidence="3 4">
    <name type="scientific">Trichogramma brassicae</name>
    <dbReference type="NCBI Taxonomy" id="86971"/>
    <lineage>
        <taxon>Eukaryota</taxon>
        <taxon>Metazoa</taxon>
        <taxon>Ecdysozoa</taxon>
        <taxon>Arthropoda</taxon>
        <taxon>Hexapoda</taxon>
        <taxon>Insecta</taxon>
        <taxon>Pterygota</taxon>
        <taxon>Neoptera</taxon>
        <taxon>Endopterygota</taxon>
        <taxon>Hymenoptera</taxon>
        <taxon>Apocrita</taxon>
        <taxon>Proctotrupomorpha</taxon>
        <taxon>Chalcidoidea</taxon>
        <taxon>Trichogrammatidae</taxon>
        <taxon>Trichogramma</taxon>
    </lineage>
</organism>
<feature type="region of interest" description="Disordered" evidence="1">
    <location>
        <begin position="332"/>
        <end position="359"/>
    </location>
</feature>
<evidence type="ECO:0000313" key="3">
    <source>
        <dbReference type="EMBL" id="CAB0043615.1"/>
    </source>
</evidence>
<protein>
    <submittedName>
        <fullName evidence="3">Uncharacterized protein</fullName>
    </submittedName>
</protein>
<accession>A0A6H5J201</accession>
<evidence type="ECO:0000256" key="1">
    <source>
        <dbReference type="SAM" id="MobiDB-lite"/>
    </source>
</evidence>
<sequence>MSWPCAHPCHTDGNICCDLDLGIGLPGAPAPSNAFAASWTGRVTTAVWVPAKAFRRDLTASGPNLAASRWVRRASQISSFDVTSSRSLISIAVTGERVVAAPSSPMTSFSLWPSSPGSTHVLVSCSSISPLVLRRTLLTLPTESCSDGSDRRSFRISEYDFGSFAFTTTTSWRGRLCAFTLGFGSGALAFGVAFFFLPFFFFFLWTCCQSSSAGLEAFAASFCPLVIVLGAGVGGLLPLPPEARGTRDFPFTRGPGDVCTSFSSVFWRGRCSSPSARCVAALDDKKRFRKSFLYWLMDVIPRHREIHHLDDFIIEPLKVFRKAQTALRTSRIPPLTGISDPTTDGAPESGAVGVADPAAEGVPSPTTSIASSCAFKRSTVSSVCELVLGFFS</sequence>
<feature type="transmembrane region" description="Helical" evidence="2">
    <location>
        <begin position="176"/>
        <end position="205"/>
    </location>
</feature>
<name>A0A6H5J201_9HYME</name>
<keyword evidence="4" id="KW-1185">Reference proteome</keyword>